<dbReference type="InterPro" id="IPR025332">
    <property type="entry name" value="DUF4238"/>
</dbReference>
<proteinExistence type="predicted"/>
<name>A0ABX3EBY6_9PSED</name>
<accession>A0ABX3EBY6</accession>
<dbReference type="EMBL" id="MPJC01000004">
    <property type="protein sequence ID" value="OKA22239.1"/>
    <property type="molecule type" value="Genomic_DNA"/>
</dbReference>
<gene>
    <name evidence="1" type="ORF">BOH73_07340</name>
</gene>
<dbReference type="Proteomes" id="UP000186677">
    <property type="component" value="Unassembled WGS sequence"/>
</dbReference>
<evidence type="ECO:0000313" key="2">
    <source>
        <dbReference type="Proteomes" id="UP000186677"/>
    </source>
</evidence>
<reference evidence="1 2" key="1">
    <citation type="submission" date="2016-11" db="EMBL/GenBank/DDBJ databases">
        <title>Draft genome of Pseudomonas versuta A4R1.5.</title>
        <authorList>
            <person name="See-Too W.-S."/>
        </authorList>
    </citation>
    <scope>NUCLEOTIDE SEQUENCE [LARGE SCALE GENOMIC DNA]</scope>
    <source>
        <strain evidence="1 2">A4R1.5</strain>
    </source>
</reference>
<organism evidence="1 2">
    <name type="scientific">Pseudomonas versuta</name>
    <dbReference type="NCBI Taxonomy" id="1788301"/>
    <lineage>
        <taxon>Bacteria</taxon>
        <taxon>Pseudomonadati</taxon>
        <taxon>Pseudomonadota</taxon>
        <taxon>Gammaproteobacteria</taxon>
        <taxon>Pseudomonadales</taxon>
        <taxon>Pseudomonadaceae</taxon>
        <taxon>Pseudomonas</taxon>
    </lineage>
</organism>
<keyword evidence="2" id="KW-1185">Reference proteome</keyword>
<sequence>MNKSNDNEDEPDMSEPIFHHYVSAEYLRGFAKQSGKKHFVHCVDIHEKKGFPKSVTDIAGEKHFFRLDEHSDPNALEKAYGSKIESPSLAALKRVCELRSFSNTADREAVLLLFSLFAARNPRDRKSLAENIQPLNKVLTISALGQEGLNSLEAAAALEMNTTKHSLLELSVIGDIHQCLLDRKWVFLQASDDSAGFITSDYPVNLIPHPSRTEDGWGLGFALKDVSVFIPLNRNLAILGDYDAKERLVPLAREAVAAFNSRVIRNATRQVYSYSNEFEFFGPQDTLLTGSELPSVLQALTQT</sequence>
<evidence type="ECO:0008006" key="3">
    <source>
        <dbReference type="Google" id="ProtNLM"/>
    </source>
</evidence>
<evidence type="ECO:0000313" key="1">
    <source>
        <dbReference type="EMBL" id="OKA22239.1"/>
    </source>
</evidence>
<comment type="caution">
    <text evidence="1">The sequence shown here is derived from an EMBL/GenBank/DDBJ whole genome shotgun (WGS) entry which is preliminary data.</text>
</comment>
<protein>
    <recommendedName>
        <fullName evidence="3">DUF4238 domain-containing protein</fullName>
    </recommendedName>
</protein>
<dbReference type="Pfam" id="PF14022">
    <property type="entry name" value="DUF4238"/>
    <property type="match status" value="1"/>
</dbReference>